<keyword evidence="2" id="KW-0812">Transmembrane</keyword>
<evidence type="ECO:0000256" key="2">
    <source>
        <dbReference type="SAM" id="Phobius"/>
    </source>
</evidence>
<feature type="transmembrane region" description="Helical" evidence="2">
    <location>
        <begin position="43"/>
        <end position="66"/>
    </location>
</feature>
<organism evidence="3 4">
    <name type="scientific">Gymnopilus dilepis</name>
    <dbReference type="NCBI Taxonomy" id="231916"/>
    <lineage>
        <taxon>Eukaryota</taxon>
        <taxon>Fungi</taxon>
        <taxon>Dikarya</taxon>
        <taxon>Basidiomycota</taxon>
        <taxon>Agaricomycotina</taxon>
        <taxon>Agaricomycetes</taxon>
        <taxon>Agaricomycetidae</taxon>
        <taxon>Agaricales</taxon>
        <taxon>Agaricineae</taxon>
        <taxon>Hymenogastraceae</taxon>
        <taxon>Gymnopilus</taxon>
    </lineage>
</organism>
<dbReference type="InParanoid" id="A0A409VJ52"/>
<proteinExistence type="predicted"/>
<dbReference type="Proteomes" id="UP000284706">
    <property type="component" value="Unassembled WGS sequence"/>
</dbReference>
<keyword evidence="2" id="KW-0472">Membrane</keyword>
<evidence type="ECO:0000313" key="3">
    <source>
        <dbReference type="EMBL" id="PPQ66247.1"/>
    </source>
</evidence>
<dbReference type="AlphaFoldDB" id="A0A409VJ52"/>
<reference evidence="3 4" key="1">
    <citation type="journal article" date="2018" name="Evol. Lett.">
        <title>Horizontal gene cluster transfer increased hallucinogenic mushroom diversity.</title>
        <authorList>
            <person name="Reynolds H.T."/>
            <person name="Vijayakumar V."/>
            <person name="Gluck-Thaler E."/>
            <person name="Korotkin H.B."/>
            <person name="Matheny P.B."/>
            <person name="Slot J.C."/>
        </authorList>
    </citation>
    <scope>NUCLEOTIDE SEQUENCE [LARGE SCALE GENOMIC DNA]</scope>
    <source>
        <strain evidence="3 4">SRW20</strain>
    </source>
</reference>
<accession>A0A409VJ52</accession>
<sequence length="388" mass="44017">APWALVITLRALHHTLYTVPLSNIPLIQGQASTMGITDETLGAAYIGLLAAAVLYGVTTVQTFIYARNFKHDPSFLKIMVRTTVSQLFLQTKVCLHLGRVFMVSVYFDFAMTFTTFLHRVLDTMHFAFIAQGLYVYLIRDFGDFFALDYMPWLFTRRIFILCNDRKTLAWCLVVPIVSHEATHKSYQDLMTTAEYILLIERSYTALVQYLTSRANSFWHGLILKLYSKLTEVAVSSTSDKICDYFFRYLTSCHPKPLLYVSFACTVVADASIAASLCTLLIQKRTNFGRINTTLQQYALWPQRLIYLGAYFTLSKLYLNAYLASLNARSTFRHQSDGHLSTPIHFPTIQTDLVTNVGQSMASHNSASRLDEDPGGKARLSSVMRESED</sequence>
<feature type="non-terminal residue" evidence="3">
    <location>
        <position position="1"/>
    </location>
</feature>
<comment type="caution">
    <text evidence="3">The sequence shown here is derived from an EMBL/GenBank/DDBJ whole genome shotgun (WGS) entry which is preliminary data.</text>
</comment>
<evidence type="ECO:0000256" key="1">
    <source>
        <dbReference type="SAM" id="MobiDB-lite"/>
    </source>
</evidence>
<name>A0A409VJ52_9AGAR</name>
<feature type="region of interest" description="Disordered" evidence="1">
    <location>
        <begin position="363"/>
        <end position="388"/>
    </location>
</feature>
<keyword evidence="2" id="KW-1133">Transmembrane helix</keyword>
<protein>
    <submittedName>
        <fullName evidence="3">Uncharacterized protein</fullName>
    </submittedName>
</protein>
<gene>
    <name evidence="3" type="ORF">CVT26_010948</name>
</gene>
<feature type="transmembrane region" description="Helical" evidence="2">
    <location>
        <begin position="87"/>
        <end position="107"/>
    </location>
</feature>
<dbReference type="STRING" id="231916.A0A409VJ52"/>
<keyword evidence="4" id="KW-1185">Reference proteome</keyword>
<evidence type="ECO:0000313" key="4">
    <source>
        <dbReference type="Proteomes" id="UP000284706"/>
    </source>
</evidence>
<dbReference type="EMBL" id="NHYE01005635">
    <property type="protein sequence ID" value="PPQ66247.1"/>
    <property type="molecule type" value="Genomic_DNA"/>
</dbReference>